<reference evidence="2 3" key="1">
    <citation type="submission" date="2012-09" db="EMBL/GenBank/DDBJ databases">
        <title>The Genome Sequence of Alloiococcus otitis ATCC 51267.</title>
        <authorList>
            <consortium name="The Broad Institute Genome Sequencing Platform"/>
            <person name="Earl A."/>
            <person name="Ward D."/>
            <person name="Feldgarden M."/>
            <person name="Gevers D."/>
            <person name="Huys G."/>
            <person name="Walker B."/>
            <person name="Young S.K."/>
            <person name="Zeng Q."/>
            <person name="Gargeya S."/>
            <person name="Fitzgerald M."/>
            <person name="Haas B."/>
            <person name="Abouelleil A."/>
            <person name="Alvarado L."/>
            <person name="Arachchi H.M."/>
            <person name="Berlin A.M."/>
            <person name="Chapman S.B."/>
            <person name="Goldberg J."/>
            <person name="Griggs A."/>
            <person name="Gujja S."/>
            <person name="Hansen M."/>
            <person name="Howarth C."/>
            <person name="Imamovic A."/>
            <person name="Larimer J."/>
            <person name="McCowen C."/>
            <person name="Montmayeur A."/>
            <person name="Murphy C."/>
            <person name="Neiman D."/>
            <person name="Pearson M."/>
            <person name="Priest M."/>
            <person name="Roberts A."/>
            <person name="Saif S."/>
            <person name="Shea T."/>
            <person name="Sisk P."/>
            <person name="Sykes S."/>
            <person name="Wortman J."/>
            <person name="Nusbaum C."/>
            <person name="Birren B."/>
        </authorList>
    </citation>
    <scope>NUCLEOTIDE SEQUENCE [LARGE SCALE GENOMIC DNA]</scope>
    <source>
        <strain evidence="2 3">ATCC 51267</strain>
    </source>
</reference>
<sequence length="255" mass="28442">MQVVFKSIKGKRESNQDYIRVTKSQSNLCLAILCDGMGGHQAGDLASKIAAENLAKLWQESYLTSKEDIILWLKDKLNQTNQLIYQESLKDPSVFGMGTTAVLAVFLDKEVIFANVGDSRAYQASQNGVELVTEDHSFAYELYLNGQITEEEARTHHQRNMLTRCLGLPQSPQVDIFDIPIQNKYYVMLCSDGLSDVLTNQAIGEILGQESKLEDKLTKLVETAYDGGSTDNITVVLVDLLAHGEEEDQSEQEQD</sequence>
<feature type="domain" description="PPM-type phosphatase" evidence="1">
    <location>
        <begin position="2"/>
        <end position="240"/>
    </location>
</feature>
<dbReference type="EMBL" id="AGXA01000004">
    <property type="protein sequence ID" value="EKU94207.1"/>
    <property type="molecule type" value="Genomic_DNA"/>
</dbReference>
<dbReference type="SMART" id="SM00331">
    <property type="entry name" value="PP2C_SIG"/>
    <property type="match status" value="1"/>
</dbReference>
<name>K9ET87_9LACT</name>
<dbReference type="SMART" id="SM00332">
    <property type="entry name" value="PP2Cc"/>
    <property type="match status" value="1"/>
</dbReference>
<accession>K9ET87</accession>
<evidence type="ECO:0000313" key="2">
    <source>
        <dbReference type="EMBL" id="EKU94207.1"/>
    </source>
</evidence>
<dbReference type="HOGENOM" id="CLU_034545_4_1_9"/>
<protein>
    <recommendedName>
        <fullName evidence="1">PPM-type phosphatase domain-containing protein</fullName>
    </recommendedName>
</protein>
<dbReference type="GO" id="GO:0004722">
    <property type="term" value="F:protein serine/threonine phosphatase activity"/>
    <property type="evidence" value="ECO:0007669"/>
    <property type="project" value="InterPro"/>
</dbReference>
<dbReference type="NCBIfam" id="NF033484">
    <property type="entry name" value="Stp1_PP2C_phos"/>
    <property type="match status" value="1"/>
</dbReference>
<organism evidence="2 3">
    <name type="scientific">Alloiococcus otitis ATCC 51267</name>
    <dbReference type="NCBI Taxonomy" id="883081"/>
    <lineage>
        <taxon>Bacteria</taxon>
        <taxon>Bacillati</taxon>
        <taxon>Bacillota</taxon>
        <taxon>Bacilli</taxon>
        <taxon>Lactobacillales</taxon>
        <taxon>Carnobacteriaceae</taxon>
        <taxon>Alloiococcus</taxon>
    </lineage>
</organism>
<evidence type="ECO:0000313" key="3">
    <source>
        <dbReference type="Proteomes" id="UP000009875"/>
    </source>
</evidence>
<dbReference type="InterPro" id="IPR036457">
    <property type="entry name" value="PPM-type-like_dom_sf"/>
</dbReference>
<dbReference type="AlphaFoldDB" id="K9ET87"/>
<dbReference type="InterPro" id="IPR001932">
    <property type="entry name" value="PPM-type_phosphatase-like_dom"/>
</dbReference>
<dbReference type="InterPro" id="IPR015655">
    <property type="entry name" value="PP2C"/>
</dbReference>
<dbReference type="OrthoDB" id="9801841at2"/>
<dbReference type="PANTHER" id="PTHR47992">
    <property type="entry name" value="PROTEIN PHOSPHATASE"/>
    <property type="match status" value="1"/>
</dbReference>
<comment type="caution">
    <text evidence="2">The sequence shown here is derived from an EMBL/GenBank/DDBJ whole genome shotgun (WGS) entry which is preliminary data.</text>
</comment>
<dbReference type="eggNOG" id="COG0631">
    <property type="taxonomic scope" value="Bacteria"/>
</dbReference>
<evidence type="ECO:0000259" key="1">
    <source>
        <dbReference type="PROSITE" id="PS51746"/>
    </source>
</evidence>
<dbReference type="SUPFAM" id="SSF81606">
    <property type="entry name" value="PP2C-like"/>
    <property type="match status" value="1"/>
</dbReference>
<dbReference type="CDD" id="cd00143">
    <property type="entry name" value="PP2Cc"/>
    <property type="match status" value="1"/>
</dbReference>
<keyword evidence="3" id="KW-1185">Reference proteome</keyword>
<dbReference type="Gene3D" id="3.60.40.10">
    <property type="entry name" value="PPM-type phosphatase domain"/>
    <property type="match status" value="1"/>
</dbReference>
<dbReference type="Proteomes" id="UP000009875">
    <property type="component" value="Unassembled WGS sequence"/>
</dbReference>
<gene>
    <name evidence="2" type="ORF">HMPREF9698_00239</name>
</gene>
<dbReference type="PROSITE" id="PS51746">
    <property type="entry name" value="PPM_2"/>
    <property type="match status" value="1"/>
</dbReference>
<dbReference type="STRING" id="883081.HMPREF9698_00239"/>
<dbReference type="RefSeq" id="WP_003776511.1">
    <property type="nucleotide sequence ID" value="NZ_JH992957.1"/>
</dbReference>
<proteinExistence type="predicted"/>
<dbReference type="Pfam" id="PF13672">
    <property type="entry name" value="PP2C_2"/>
    <property type="match status" value="1"/>
</dbReference>